<dbReference type="GO" id="GO:0005886">
    <property type="term" value="C:plasma membrane"/>
    <property type="evidence" value="ECO:0007669"/>
    <property type="project" value="TreeGrafter"/>
</dbReference>
<proteinExistence type="predicted"/>
<dbReference type="InterPro" id="IPR023578">
    <property type="entry name" value="Ras_GEF_dom_sf"/>
</dbReference>
<evidence type="ECO:0000259" key="4">
    <source>
        <dbReference type="PROSITE" id="PS50009"/>
    </source>
</evidence>
<dbReference type="GO" id="GO:0005085">
    <property type="term" value="F:guanyl-nucleotide exchange factor activity"/>
    <property type="evidence" value="ECO:0007669"/>
    <property type="project" value="UniProtKB-KW"/>
</dbReference>
<dbReference type="InterPro" id="IPR000651">
    <property type="entry name" value="Ras-like_Gua-exchang_fac_N"/>
</dbReference>
<name>A0AAV8AKN5_9EUKA</name>
<dbReference type="InterPro" id="IPR001895">
    <property type="entry name" value="RASGEF_cat_dom"/>
</dbReference>
<evidence type="ECO:0000313" key="6">
    <source>
        <dbReference type="EMBL" id="KAJ3452979.1"/>
    </source>
</evidence>
<organism evidence="6 7">
    <name type="scientific">Anaeramoeba flamelloides</name>
    <dbReference type="NCBI Taxonomy" id="1746091"/>
    <lineage>
        <taxon>Eukaryota</taxon>
        <taxon>Metamonada</taxon>
        <taxon>Anaeramoebidae</taxon>
        <taxon>Anaeramoeba</taxon>
    </lineage>
</organism>
<feature type="compositionally biased region" description="Basic and acidic residues" evidence="3">
    <location>
        <begin position="72"/>
        <end position="93"/>
    </location>
</feature>
<dbReference type="GO" id="GO:0007265">
    <property type="term" value="P:Ras protein signal transduction"/>
    <property type="evidence" value="ECO:0007669"/>
    <property type="project" value="TreeGrafter"/>
</dbReference>
<dbReference type="Proteomes" id="UP001146793">
    <property type="component" value="Unassembled WGS sequence"/>
</dbReference>
<dbReference type="PANTHER" id="PTHR23113">
    <property type="entry name" value="GUANINE NUCLEOTIDE EXCHANGE FACTOR"/>
    <property type="match status" value="1"/>
</dbReference>
<dbReference type="PROSITE" id="PS50009">
    <property type="entry name" value="RASGEF_CAT"/>
    <property type="match status" value="1"/>
</dbReference>
<reference evidence="6" key="1">
    <citation type="submission" date="2022-08" db="EMBL/GenBank/DDBJ databases">
        <title>Novel sulphate-reducing endosymbionts in the free-living metamonad Anaeramoeba.</title>
        <authorList>
            <person name="Jerlstrom-Hultqvist J."/>
            <person name="Cepicka I."/>
            <person name="Gallot-Lavallee L."/>
            <person name="Salas-Leiva D."/>
            <person name="Curtis B.A."/>
            <person name="Zahonova K."/>
            <person name="Pipaliya S."/>
            <person name="Dacks J."/>
            <person name="Roger A.J."/>
        </authorList>
    </citation>
    <scope>NUCLEOTIDE SEQUENCE</scope>
    <source>
        <strain evidence="6">Busselton2</strain>
    </source>
</reference>
<dbReference type="Gene3D" id="1.20.870.10">
    <property type="entry name" value="Son of sevenless (SoS) protein Chain: S domain 1"/>
    <property type="match status" value="1"/>
</dbReference>
<keyword evidence="1 2" id="KW-0344">Guanine-nucleotide releasing factor</keyword>
<dbReference type="PROSITE" id="PS50896">
    <property type="entry name" value="LISH"/>
    <property type="match status" value="1"/>
</dbReference>
<dbReference type="CDD" id="cd06224">
    <property type="entry name" value="REM"/>
    <property type="match status" value="1"/>
</dbReference>
<comment type="caution">
    <text evidence="6">The sequence shown here is derived from an EMBL/GenBank/DDBJ whole genome shotgun (WGS) entry which is preliminary data.</text>
</comment>
<dbReference type="InterPro" id="IPR008937">
    <property type="entry name" value="Ras-like_GEF"/>
</dbReference>
<dbReference type="Pfam" id="PF00618">
    <property type="entry name" value="RasGEF_N"/>
    <property type="match status" value="1"/>
</dbReference>
<sequence length="757" mass="89378">MTNKNFDKFGNTKKYPVLLRKKPKFPRAPKVTPYSQINLNTKEEQLESINEIENLLNVAELHLSTVQDKIKEENKNEQENEQKQDQEHKKQQEDVNQNKNQQNQFNLHNQQINNFANYERRGSSLLRGSLLKKKKELFELQKKKENKTQLQTNRTETIISNPKVSDEKLTKNEPKLTNETQTELLIERKYWLANLMKTHPDVLEMRERTRSFTNLTSFGNLIKTGQTECKEQVSGTLLLEMIINFLKKKGCTKTVQSLHEESGINTKNHYSENDQLTNILGLAIKNVDYVWDSDINNCVQKSKIKHPETIDLNEKIDLLSEEGESLVNDLNIWDEPEDNEENFLPPQNKQDQYPFYAVTLNKLIEKITSISGMKPRFLYVFLMTYQSFTTPGKLLYKLFQRYDVPKTLLSKFPNEKEFENFKRIIQLKTINVLKNWIERHFLDFNQGFLDEIKKWIERETEKNSINDNLLNQIQSLIKSKGKKYTELINNINNTKEVPEPKIPKNIFSKSLTIYDIDDLEIARQISIIDSEYFSKIKPAELLNCAWSKEKLKNRATNVLALMDRFEKMKNQFSNLILKEDRVKSRVKIFNKIIKIAEHLSKLNNFHSLSSMLAAIDTPEIKRLKFTLNEIPHKYKEILQNLQHLMKEDSNYTNYREYLQTIISSGIPYLNLILNDLTLIDKQHPDFVKNNLINFQKRILIYDSIEIIQQFQHHDYLLHPVEQIRNLLTNMESRSQKELFAISQMREPKNAIRSEIKF</sequence>
<accession>A0AAV8AKN5</accession>
<dbReference type="InterPro" id="IPR036964">
    <property type="entry name" value="RASGEF_cat_dom_sf"/>
</dbReference>
<feature type="domain" description="Ras-GEF" evidence="4">
    <location>
        <begin position="517"/>
        <end position="748"/>
    </location>
</feature>
<dbReference type="Pfam" id="PF00617">
    <property type="entry name" value="RasGEF"/>
    <property type="match status" value="1"/>
</dbReference>
<evidence type="ECO:0000256" key="3">
    <source>
        <dbReference type="SAM" id="MobiDB-lite"/>
    </source>
</evidence>
<dbReference type="SUPFAM" id="SSF48366">
    <property type="entry name" value="Ras GEF"/>
    <property type="match status" value="1"/>
</dbReference>
<protein>
    <submittedName>
        <fullName evidence="6">Guanine nucleotide exchange factor</fullName>
    </submittedName>
</protein>
<dbReference type="SMART" id="SM00229">
    <property type="entry name" value="RasGEFN"/>
    <property type="match status" value="1"/>
</dbReference>
<evidence type="ECO:0000256" key="2">
    <source>
        <dbReference type="PROSITE-ProRule" id="PRU00168"/>
    </source>
</evidence>
<dbReference type="Gene3D" id="1.10.840.10">
    <property type="entry name" value="Ras guanine-nucleotide exchange factors catalytic domain"/>
    <property type="match status" value="1"/>
</dbReference>
<dbReference type="PANTHER" id="PTHR23113:SF366">
    <property type="entry name" value="RAS GUANINE NUCLEOTIDE EXCHANGE FACTOR R"/>
    <property type="match status" value="1"/>
</dbReference>
<dbReference type="PROSITE" id="PS50212">
    <property type="entry name" value="RASGEF_NTER"/>
    <property type="match status" value="1"/>
</dbReference>
<dbReference type="AlphaFoldDB" id="A0AAV8AKN5"/>
<dbReference type="InterPro" id="IPR006594">
    <property type="entry name" value="LisH"/>
</dbReference>
<feature type="domain" description="N-terminal Ras-GEF" evidence="5">
    <location>
        <begin position="351"/>
        <end position="481"/>
    </location>
</feature>
<dbReference type="EMBL" id="JANTQA010000008">
    <property type="protein sequence ID" value="KAJ3452979.1"/>
    <property type="molecule type" value="Genomic_DNA"/>
</dbReference>
<feature type="region of interest" description="Disordered" evidence="3">
    <location>
        <begin position="72"/>
        <end position="96"/>
    </location>
</feature>
<evidence type="ECO:0000256" key="1">
    <source>
        <dbReference type="ARBA" id="ARBA00022658"/>
    </source>
</evidence>
<evidence type="ECO:0000313" key="7">
    <source>
        <dbReference type="Proteomes" id="UP001146793"/>
    </source>
</evidence>
<evidence type="ECO:0000259" key="5">
    <source>
        <dbReference type="PROSITE" id="PS50212"/>
    </source>
</evidence>
<dbReference type="SMART" id="SM00147">
    <property type="entry name" value="RasGEF"/>
    <property type="match status" value="1"/>
</dbReference>
<gene>
    <name evidence="6" type="ORF">M0812_04760</name>
</gene>